<dbReference type="EMBL" id="AMRI01000001">
    <property type="protein sequence ID" value="EKE77890.1"/>
    <property type="molecule type" value="Genomic_DNA"/>
</dbReference>
<keyword evidence="4" id="KW-0121">Carboxypeptidase</keyword>
<dbReference type="GO" id="GO:0000270">
    <property type="term" value="P:peptidoglycan metabolic process"/>
    <property type="evidence" value="ECO:0007669"/>
    <property type="project" value="TreeGrafter"/>
</dbReference>
<keyword evidence="3" id="KW-0732">Signal</keyword>
<keyword evidence="4" id="KW-0645">Protease</keyword>
<dbReference type="RefSeq" id="WP_008482172.1">
    <property type="nucleotide sequence ID" value="NZ_AMRI01000001.1"/>
</dbReference>
<keyword evidence="2 4" id="KW-0378">Hydrolase</keyword>
<name>K2KKG4_9GAMM</name>
<comment type="caution">
    <text evidence="4">The sequence shown here is derived from an EMBL/GenBank/DDBJ whole genome shotgun (WGS) entry which is preliminary data.</text>
</comment>
<dbReference type="InterPro" id="IPR012338">
    <property type="entry name" value="Beta-lactam/transpept-like"/>
</dbReference>
<dbReference type="MEROPS" id="S13.001"/>
<sequence length="469" mass="50452">MRFLFFGLLALLCLPLQAQSWQERLAQPPAGSQVALYVQPLGQGQLQVAHNADLLLPPASTQKLFTALAAELALGDDFRFDTALEGLGHQQGNSWQGDLRLRFSGAPDLDRPQLVSLLRALKDKGITRIQGDLLLDGSAFGGYERGPGWPWDNLAVCYSAPASSLTLDHNCVAASLSLENQGTRFYVPPHQPVSVTSKVAAVSLEEQQRRQCGLMVDRGPANHYHLHGCVTDQRRLWPLNFAVNDTGAYVQGVLDQELGRQGLRLSGKIRRQDRAKGQWQPLAVLHSKPLGKLLAHMLADSDNLYADNIAKTLGRQSGLAGTFALGARAVRTTLKDKAGITLAPATLVDGSGLSRDNLVSARDLGAVLAFLAAHTELASYQGLPLAGISGTLKYRHSLTSPPLKGNVQAKSGTLNGSSNLAGYFTAASGQRYLFALMTFGLAPGSDEEAAQRQLTDFERELLNALYQAG</sequence>
<evidence type="ECO:0000313" key="5">
    <source>
        <dbReference type="Proteomes" id="UP000006755"/>
    </source>
</evidence>
<dbReference type="Gene3D" id="3.40.710.10">
    <property type="entry name" value="DD-peptidase/beta-lactamase superfamily"/>
    <property type="match status" value="2"/>
</dbReference>
<gene>
    <name evidence="4" type="ORF">B3C1_00480</name>
</gene>
<dbReference type="eggNOG" id="COG2027">
    <property type="taxonomic scope" value="Bacteria"/>
</dbReference>
<dbReference type="Proteomes" id="UP000006755">
    <property type="component" value="Unassembled WGS sequence"/>
</dbReference>
<reference evidence="4 5" key="1">
    <citation type="journal article" date="2012" name="J. Bacteriol.">
        <title>Genome Sequence of Gallaecimonas xiamenensis Type Strain 3-C-1.</title>
        <authorList>
            <person name="Lai Q."/>
            <person name="Wang L."/>
            <person name="Wang W."/>
            <person name="Shao Z."/>
        </authorList>
    </citation>
    <scope>NUCLEOTIDE SEQUENCE [LARGE SCALE GENOMIC DNA]</scope>
    <source>
        <strain evidence="4 5">3-C-1</strain>
    </source>
</reference>
<evidence type="ECO:0000256" key="2">
    <source>
        <dbReference type="ARBA" id="ARBA00022801"/>
    </source>
</evidence>
<dbReference type="InterPro" id="IPR000667">
    <property type="entry name" value="Peptidase_S13"/>
</dbReference>
<dbReference type="Gene3D" id="3.50.80.20">
    <property type="entry name" value="D-Ala-D-Ala carboxypeptidase C, peptidase S13"/>
    <property type="match status" value="1"/>
</dbReference>
<evidence type="ECO:0000256" key="3">
    <source>
        <dbReference type="SAM" id="SignalP"/>
    </source>
</evidence>
<dbReference type="STRING" id="745411.B3C1_00480"/>
<dbReference type="Pfam" id="PF02113">
    <property type="entry name" value="Peptidase_S13"/>
    <property type="match status" value="1"/>
</dbReference>
<dbReference type="PANTHER" id="PTHR30023">
    <property type="entry name" value="D-ALANYL-D-ALANINE CARBOXYPEPTIDASE"/>
    <property type="match status" value="1"/>
</dbReference>
<protein>
    <submittedName>
        <fullName evidence="4">D-alanyl-D-alanine carboxypeptidase/endopeptidase</fullName>
        <ecNumber evidence="4">3.4.16.4</ecNumber>
    </submittedName>
</protein>
<organism evidence="4 5">
    <name type="scientific">Gallaecimonas xiamenensis 3-C-1</name>
    <dbReference type="NCBI Taxonomy" id="745411"/>
    <lineage>
        <taxon>Bacteria</taxon>
        <taxon>Pseudomonadati</taxon>
        <taxon>Pseudomonadota</taxon>
        <taxon>Gammaproteobacteria</taxon>
        <taxon>Enterobacterales</taxon>
        <taxon>Gallaecimonadaceae</taxon>
        <taxon>Gallaecimonas</taxon>
    </lineage>
</organism>
<dbReference type="GO" id="GO:0009002">
    <property type="term" value="F:serine-type D-Ala-D-Ala carboxypeptidase activity"/>
    <property type="evidence" value="ECO:0007669"/>
    <property type="project" value="UniProtKB-EC"/>
</dbReference>
<feature type="chain" id="PRO_5003860039" evidence="3">
    <location>
        <begin position="19"/>
        <end position="469"/>
    </location>
</feature>
<dbReference type="PANTHER" id="PTHR30023:SF0">
    <property type="entry name" value="PENICILLIN-SENSITIVE CARBOXYPEPTIDASE A"/>
    <property type="match status" value="1"/>
</dbReference>
<proteinExistence type="inferred from homology"/>
<keyword evidence="5" id="KW-1185">Reference proteome</keyword>
<dbReference type="NCBIfam" id="TIGR00666">
    <property type="entry name" value="PBP4"/>
    <property type="match status" value="1"/>
</dbReference>
<dbReference type="OrthoDB" id="9802627at2"/>
<dbReference type="EC" id="3.4.16.4" evidence="4"/>
<evidence type="ECO:0000256" key="1">
    <source>
        <dbReference type="ARBA" id="ARBA00006096"/>
    </source>
</evidence>
<feature type="signal peptide" evidence="3">
    <location>
        <begin position="1"/>
        <end position="18"/>
    </location>
</feature>
<dbReference type="PRINTS" id="PR00922">
    <property type="entry name" value="DADACBPTASE3"/>
</dbReference>
<dbReference type="SUPFAM" id="SSF56601">
    <property type="entry name" value="beta-lactamase/transpeptidase-like"/>
    <property type="match status" value="1"/>
</dbReference>
<comment type="similarity">
    <text evidence="1">Belongs to the peptidase S13 family.</text>
</comment>
<dbReference type="AlphaFoldDB" id="K2KKG4"/>
<evidence type="ECO:0000313" key="4">
    <source>
        <dbReference type="EMBL" id="EKE77890.1"/>
    </source>
</evidence>
<accession>K2KKG4</accession>
<dbReference type="GO" id="GO:0006508">
    <property type="term" value="P:proteolysis"/>
    <property type="evidence" value="ECO:0007669"/>
    <property type="project" value="InterPro"/>
</dbReference>